<name>A0ABS3CQD3_9ALTE</name>
<dbReference type="Pfam" id="PF00561">
    <property type="entry name" value="Abhydrolase_1"/>
    <property type="match status" value="1"/>
</dbReference>
<dbReference type="InterPro" id="IPR050266">
    <property type="entry name" value="AB_hydrolase_sf"/>
</dbReference>
<dbReference type="RefSeq" id="WP_206593132.1">
    <property type="nucleotide sequence ID" value="NZ_JAFKCS010000003.1"/>
</dbReference>
<evidence type="ECO:0000313" key="2">
    <source>
        <dbReference type="EMBL" id="MBN7819318.1"/>
    </source>
</evidence>
<organism evidence="2 3">
    <name type="scientific">Bowmanella yangjiangensis</name>
    <dbReference type="NCBI Taxonomy" id="2811230"/>
    <lineage>
        <taxon>Bacteria</taxon>
        <taxon>Pseudomonadati</taxon>
        <taxon>Pseudomonadota</taxon>
        <taxon>Gammaproteobacteria</taxon>
        <taxon>Alteromonadales</taxon>
        <taxon>Alteromonadaceae</taxon>
        <taxon>Bowmanella</taxon>
    </lineage>
</organism>
<gene>
    <name evidence="2" type="ORF">J0A65_05540</name>
</gene>
<dbReference type="InterPro" id="IPR000073">
    <property type="entry name" value="AB_hydrolase_1"/>
</dbReference>
<keyword evidence="2" id="KW-0378">Hydrolase</keyword>
<feature type="domain" description="AB hydrolase-1" evidence="1">
    <location>
        <begin position="51"/>
        <end position="219"/>
    </location>
</feature>
<accession>A0ABS3CQD3</accession>
<dbReference type="PANTHER" id="PTHR43798">
    <property type="entry name" value="MONOACYLGLYCEROL LIPASE"/>
    <property type="match status" value="1"/>
</dbReference>
<dbReference type="GO" id="GO:0016787">
    <property type="term" value="F:hydrolase activity"/>
    <property type="evidence" value="ECO:0007669"/>
    <property type="project" value="UniProtKB-KW"/>
</dbReference>
<keyword evidence="3" id="KW-1185">Reference proteome</keyword>
<reference evidence="2 3" key="1">
    <citation type="submission" date="2021-03" db="EMBL/GenBank/DDBJ databases">
        <title>novel species isolated from a fishpond in China.</title>
        <authorList>
            <person name="Lu H."/>
            <person name="Cai Z."/>
        </authorList>
    </citation>
    <scope>NUCLEOTIDE SEQUENCE [LARGE SCALE GENOMIC DNA]</scope>
    <source>
        <strain evidence="2 3">Y57</strain>
    </source>
</reference>
<comment type="caution">
    <text evidence="2">The sequence shown here is derived from an EMBL/GenBank/DDBJ whole genome shotgun (WGS) entry which is preliminary data.</text>
</comment>
<proteinExistence type="predicted"/>
<dbReference type="PANTHER" id="PTHR43798:SF20">
    <property type="entry name" value="2-SUCCINYL-6-HYDROXY-2,4-CYCLOHEXADIENE-1-CARBOXYLATE SYNTHASE-RELATED"/>
    <property type="match status" value="1"/>
</dbReference>
<evidence type="ECO:0000313" key="3">
    <source>
        <dbReference type="Proteomes" id="UP000663992"/>
    </source>
</evidence>
<dbReference type="EMBL" id="JAFKCS010000003">
    <property type="protein sequence ID" value="MBN7819318.1"/>
    <property type="molecule type" value="Genomic_DNA"/>
</dbReference>
<dbReference type="Gene3D" id="3.40.50.1820">
    <property type="entry name" value="alpha/beta hydrolase"/>
    <property type="match status" value="1"/>
</dbReference>
<dbReference type="SUPFAM" id="SSF53474">
    <property type="entry name" value="alpha/beta-Hydrolases"/>
    <property type="match status" value="1"/>
</dbReference>
<dbReference type="Proteomes" id="UP000663992">
    <property type="component" value="Unassembled WGS sequence"/>
</dbReference>
<evidence type="ECO:0000259" key="1">
    <source>
        <dbReference type="Pfam" id="PF00561"/>
    </source>
</evidence>
<sequence length="232" mass="26173">MMHSFPVVFFPGTQCDERLWLPLWREMNIHERRYVPLQWAETLEQMDGLSQHAVGEDKVHLVAFSMGGYLASRFALTHPQQVASLTLIGFCSTGLDSSELKQRQLIINALHKGQFRPMSNERLSMMVHPHSPNRQMAEQTIREMEQDLGGAVLKYHLMAASERPDLTPALAKASFPIYIIAAEQDQVAQLSKMQTMHQGIPRASLKIFADAGHMLPLEQPQLLAAELAEYLG</sequence>
<dbReference type="InterPro" id="IPR029058">
    <property type="entry name" value="AB_hydrolase_fold"/>
</dbReference>
<protein>
    <submittedName>
        <fullName evidence="2">Alpha/beta hydrolase</fullName>
    </submittedName>
</protein>